<dbReference type="InterPro" id="IPR050373">
    <property type="entry name" value="Fibrinogen_C-term_domain"/>
</dbReference>
<dbReference type="InterPro" id="IPR036056">
    <property type="entry name" value="Fibrinogen-like_C"/>
</dbReference>
<dbReference type="GO" id="GO:0005615">
    <property type="term" value="C:extracellular space"/>
    <property type="evidence" value="ECO:0007669"/>
    <property type="project" value="TreeGrafter"/>
</dbReference>
<evidence type="ECO:0000259" key="2">
    <source>
        <dbReference type="PROSITE" id="PS51406"/>
    </source>
</evidence>
<keyword evidence="4" id="KW-1185">Reference proteome</keyword>
<name>A0AAE0Z519_9GAST</name>
<dbReference type="Gene3D" id="3.90.215.10">
    <property type="entry name" value="Gamma Fibrinogen, chain A, domain 1"/>
    <property type="match status" value="1"/>
</dbReference>
<dbReference type="EMBL" id="JAWDGP010004610">
    <property type="protein sequence ID" value="KAK3763043.1"/>
    <property type="molecule type" value="Genomic_DNA"/>
</dbReference>
<dbReference type="SMART" id="SM00186">
    <property type="entry name" value="FBG"/>
    <property type="match status" value="1"/>
</dbReference>
<feature type="domain" description="Fibrinogen C-terminal" evidence="2">
    <location>
        <begin position="178"/>
        <end position="395"/>
    </location>
</feature>
<dbReference type="Pfam" id="PF00147">
    <property type="entry name" value="Fibrinogen_C"/>
    <property type="match status" value="1"/>
</dbReference>
<sequence>MSALCTTADLIELESRPRTIKYVVRSTVVGQVMWVPILFAASVITTSAQPHGLDLTLNREIFSDGAGHLCGHMTCRAEGNNVTIVNVVFTANKSSGASKTLLTVNLTNPERQVTMDDVKGNGVLKYNRASLRLDLLQGPSCESDSFTCHVTFINRAGEQETEIATAGPEQSPDVQLEETTPHKPETCDPGMGDGATETRTKYLILNNTDIDRQILCDTQTDGGGWIVFQRRVDGEVDFYRNWTEYREGFGNLTGDFWLGLEELYILTNTHTYQLRIDVQVDGENLFADYSTFRVENERQKYRLRVGSYSGTIGEFSSYAGMAYHNNTAFSTFDADNDGVRGENCAVQWHGAWWYRDCHSVNLNGVWGIKSGQGVRWFTERDILYPSFTEMKIRRL</sequence>
<dbReference type="InterPro" id="IPR002181">
    <property type="entry name" value="Fibrinogen_a/b/g_C_dom"/>
</dbReference>
<dbReference type="PROSITE" id="PS51406">
    <property type="entry name" value="FIBRINOGEN_C_2"/>
    <property type="match status" value="1"/>
</dbReference>
<dbReference type="Proteomes" id="UP001283361">
    <property type="component" value="Unassembled WGS sequence"/>
</dbReference>
<evidence type="ECO:0000313" key="4">
    <source>
        <dbReference type="Proteomes" id="UP001283361"/>
    </source>
</evidence>
<evidence type="ECO:0000313" key="3">
    <source>
        <dbReference type="EMBL" id="KAK3763043.1"/>
    </source>
</evidence>
<comment type="caution">
    <text evidence="3">The sequence shown here is derived from an EMBL/GenBank/DDBJ whole genome shotgun (WGS) entry which is preliminary data.</text>
</comment>
<gene>
    <name evidence="3" type="ORF">RRG08_014831</name>
</gene>
<protein>
    <recommendedName>
        <fullName evidence="2">Fibrinogen C-terminal domain-containing protein</fullName>
    </recommendedName>
</protein>
<proteinExistence type="predicted"/>
<evidence type="ECO:0000256" key="1">
    <source>
        <dbReference type="SAM" id="MobiDB-lite"/>
    </source>
</evidence>
<organism evidence="3 4">
    <name type="scientific">Elysia crispata</name>
    <name type="common">lettuce slug</name>
    <dbReference type="NCBI Taxonomy" id="231223"/>
    <lineage>
        <taxon>Eukaryota</taxon>
        <taxon>Metazoa</taxon>
        <taxon>Spiralia</taxon>
        <taxon>Lophotrochozoa</taxon>
        <taxon>Mollusca</taxon>
        <taxon>Gastropoda</taxon>
        <taxon>Heterobranchia</taxon>
        <taxon>Euthyneura</taxon>
        <taxon>Panpulmonata</taxon>
        <taxon>Sacoglossa</taxon>
        <taxon>Placobranchoidea</taxon>
        <taxon>Plakobranchidae</taxon>
        <taxon>Elysia</taxon>
    </lineage>
</organism>
<feature type="region of interest" description="Disordered" evidence="1">
    <location>
        <begin position="164"/>
        <end position="194"/>
    </location>
</feature>
<dbReference type="SUPFAM" id="SSF56496">
    <property type="entry name" value="Fibrinogen C-terminal domain-like"/>
    <property type="match status" value="1"/>
</dbReference>
<dbReference type="InterPro" id="IPR014716">
    <property type="entry name" value="Fibrinogen_a/b/g_C_1"/>
</dbReference>
<dbReference type="PANTHER" id="PTHR19143">
    <property type="entry name" value="FIBRINOGEN/TENASCIN/ANGIOPOEITIN"/>
    <property type="match status" value="1"/>
</dbReference>
<dbReference type="CDD" id="cd00087">
    <property type="entry name" value="FReD"/>
    <property type="match status" value="1"/>
</dbReference>
<dbReference type="AlphaFoldDB" id="A0AAE0Z519"/>
<reference evidence="3" key="1">
    <citation type="journal article" date="2023" name="G3 (Bethesda)">
        <title>A reference genome for the long-term kleptoplast-retaining sea slug Elysia crispata morphotype clarki.</title>
        <authorList>
            <person name="Eastman K.E."/>
            <person name="Pendleton A.L."/>
            <person name="Shaikh M.A."/>
            <person name="Suttiyut T."/>
            <person name="Ogas R."/>
            <person name="Tomko P."/>
            <person name="Gavelis G."/>
            <person name="Widhalm J.R."/>
            <person name="Wisecaver J.H."/>
        </authorList>
    </citation>
    <scope>NUCLEOTIDE SEQUENCE</scope>
    <source>
        <strain evidence="3">ECLA1</strain>
    </source>
</reference>
<accession>A0AAE0Z519</accession>